<sequence>MSTLGNTLRMLMMLRSGRKLKVKEIAEELEVSEKQVKRYKEALSEFFYIESKSGIDGGYILRDKYIPIKELLDEHEINLLKYSIDALEDFSLESNKDLKRAIDKINYSIEKGHNSNNEKTNSIIPYGRSLPINNKLQEMIDVIFEAIISNKEVFIEYSGNNGEVSKRTIQPYKIFTFKGEQYVIANCLSKNQVRYFKLIRIKGYHISNKIFKKTLDVDKLIENNKKNSIGIFGGKKYNLILEITPPIANTIKEKIWVDNQEVIELENGKILFKATMEGLPEIISWILSMREYVKIIEPLEIKEEVRLSVQKIINNLY</sequence>
<dbReference type="InterPro" id="IPR057727">
    <property type="entry name" value="WCX_dom"/>
</dbReference>
<dbReference type="InterPro" id="IPR013196">
    <property type="entry name" value="HTH_11"/>
</dbReference>
<gene>
    <name evidence="4" type="ordered locus">CPR_0913</name>
</gene>
<dbReference type="Pfam" id="PF08279">
    <property type="entry name" value="HTH_11"/>
    <property type="match status" value="1"/>
</dbReference>
<evidence type="ECO:0008006" key="6">
    <source>
        <dbReference type="Google" id="ProtNLM"/>
    </source>
</evidence>
<dbReference type="AlphaFoldDB" id="Q0SUH0"/>
<dbReference type="InterPro" id="IPR036390">
    <property type="entry name" value="WH_DNA-bd_sf"/>
</dbReference>
<feature type="domain" description="Helix-turn-helix type 11" evidence="1">
    <location>
        <begin position="8"/>
        <end position="60"/>
    </location>
</feature>
<dbReference type="InterPro" id="IPR036388">
    <property type="entry name" value="WH-like_DNA-bd_sf"/>
</dbReference>
<dbReference type="Proteomes" id="UP000001824">
    <property type="component" value="Chromosome"/>
</dbReference>
<feature type="domain" description="WYL" evidence="2">
    <location>
        <begin position="139"/>
        <end position="204"/>
    </location>
</feature>
<dbReference type="KEGG" id="cpr:CPR_0913"/>
<organism evidence="4 5">
    <name type="scientific">Clostridium perfringens (strain SM101 / Type A)</name>
    <dbReference type="NCBI Taxonomy" id="289380"/>
    <lineage>
        <taxon>Bacteria</taxon>
        <taxon>Bacillati</taxon>
        <taxon>Bacillota</taxon>
        <taxon>Clostridia</taxon>
        <taxon>Eubacteriales</taxon>
        <taxon>Clostridiaceae</taxon>
        <taxon>Clostridium</taxon>
    </lineage>
</organism>
<evidence type="ECO:0000259" key="3">
    <source>
        <dbReference type="Pfam" id="PF25583"/>
    </source>
</evidence>
<evidence type="ECO:0000313" key="4">
    <source>
        <dbReference type="EMBL" id="ABG85314.1"/>
    </source>
</evidence>
<accession>Q0SUH0</accession>
<evidence type="ECO:0000259" key="2">
    <source>
        <dbReference type="Pfam" id="PF13280"/>
    </source>
</evidence>
<dbReference type="InterPro" id="IPR051534">
    <property type="entry name" value="CBASS_pafABC_assoc_protein"/>
</dbReference>
<dbReference type="EMBL" id="CP000312">
    <property type="protein sequence ID" value="ABG85314.1"/>
    <property type="molecule type" value="Genomic_DNA"/>
</dbReference>
<dbReference type="PANTHER" id="PTHR34580">
    <property type="match status" value="1"/>
</dbReference>
<evidence type="ECO:0000259" key="1">
    <source>
        <dbReference type="Pfam" id="PF08279"/>
    </source>
</evidence>
<reference evidence="4 5" key="1">
    <citation type="journal article" date="2006" name="Genome Res.">
        <title>Skewed genomic variability in strains of the toxigenic bacterial pathogen, Clostridium perfringens.</title>
        <authorList>
            <person name="Myers G.S."/>
            <person name="Rasko D.A."/>
            <person name="Cheung J.K."/>
            <person name="Ravel J."/>
            <person name="Seshadri R."/>
            <person name="Deboy R.T."/>
            <person name="Ren Q."/>
            <person name="Varga J."/>
            <person name="Awad M.M."/>
            <person name="Brinkac L.M."/>
            <person name="Daugherty S.C."/>
            <person name="Haft D.H."/>
            <person name="Dodson R.J."/>
            <person name="Madupu R."/>
            <person name="Nelson W.C."/>
            <person name="Rosovitz M.J."/>
            <person name="Sullivan S.A."/>
            <person name="Khouri H."/>
            <person name="Dimitrov G.I."/>
            <person name="Watkins K.L."/>
            <person name="Mulligan S."/>
            <person name="Benton J."/>
            <person name="Radune D."/>
            <person name="Fisher D.J."/>
            <person name="Atkins H.S."/>
            <person name="Hiscox T."/>
            <person name="Jost B.H."/>
            <person name="Billington S.J."/>
            <person name="Songer J.G."/>
            <person name="McClane B.A."/>
            <person name="Titball R.W."/>
            <person name="Rood J.I."/>
            <person name="Melville S.B."/>
            <person name="Paulsen I.T."/>
        </authorList>
    </citation>
    <scope>NUCLEOTIDE SEQUENCE [LARGE SCALE GENOMIC DNA]</scope>
    <source>
        <strain evidence="5">SM101 / Type A</strain>
    </source>
</reference>
<dbReference type="PANTHER" id="PTHR34580:SF9">
    <property type="entry name" value="SLL5097 PROTEIN"/>
    <property type="match status" value="1"/>
</dbReference>
<proteinExistence type="predicted"/>
<dbReference type="PROSITE" id="PS52050">
    <property type="entry name" value="WYL"/>
    <property type="match status" value="1"/>
</dbReference>
<dbReference type="Pfam" id="PF25583">
    <property type="entry name" value="WCX"/>
    <property type="match status" value="1"/>
</dbReference>
<dbReference type="Gene3D" id="1.10.10.10">
    <property type="entry name" value="Winged helix-like DNA-binding domain superfamily/Winged helix DNA-binding domain"/>
    <property type="match status" value="1"/>
</dbReference>
<dbReference type="RefSeq" id="WP_011591958.1">
    <property type="nucleotide sequence ID" value="NC_008262.1"/>
</dbReference>
<dbReference type="BioCyc" id="CPER289380:GI76-932-MONOMER"/>
<evidence type="ECO:0000313" key="5">
    <source>
        <dbReference type="Proteomes" id="UP000001824"/>
    </source>
</evidence>
<name>Q0SUH0_CLOPS</name>
<dbReference type="InterPro" id="IPR026881">
    <property type="entry name" value="WYL_dom"/>
</dbReference>
<protein>
    <recommendedName>
        <fullName evidence="6">Transcriptional regulator</fullName>
    </recommendedName>
</protein>
<dbReference type="SUPFAM" id="SSF46785">
    <property type="entry name" value="Winged helix' DNA-binding domain"/>
    <property type="match status" value="1"/>
</dbReference>
<dbReference type="Pfam" id="PF13280">
    <property type="entry name" value="WYL"/>
    <property type="match status" value="1"/>
</dbReference>
<feature type="domain" description="WCX" evidence="3">
    <location>
        <begin position="237"/>
        <end position="312"/>
    </location>
</feature>